<gene>
    <name evidence="1" type="ordered locus">Sph21_3464</name>
</gene>
<dbReference type="PATRIC" id="fig|743722.3.peg.3705"/>
<proteinExistence type="predicted"/>
<protein>
    <submittedName>
        <fullName evidence="1">Uncharacterized protein</fullName>
    </submittedName>
</protein>
<dbReference type="HOGENOM" id="CLU_1712126_0_0_10"/>
<dbReference type="KEGG" id="shg:Sph21_3464"/>
<organism evidence="1">
    <name type="scientific">Sphingobacterium sp. (strain 21)</name>
    <dbReference type="NCBI Taxonomy" id="743722"/>
    <lineage>
        <taxon>Bacteria</taxon>
        <taxon>Pseudomonadati</taxon>
        <taxon>Bacteroidota</taxon>
        <taxon>Sphingobacteriia</taxon>
        <taxon>Sphingobacteriales</taxon>
        <taxon>Sphingobacteriaceae</taxon>
        <taxon>Sphingobacterium</taxon>
    </lineage>
</organism>
<dbReference type="eggNOG" id="ENOG5033NTT">
    <property type="taxonomic scope" value="Bacteria"/>
</dbReference>
<sequence length="153" mass="17573">MTDERKAELRAILSRNALAQDWTRYLLDKLRASIHKRKIGVSQDLIRSFEREFKYSGGAISEILVKFLFYGRFVDMGVGRGLKAYERMTNKQNKSGARVGAAVTYNKRQPKKWLNKTTAAQTYRLVELLEENLAENATQNLRELLATDITTTI</sequence>
<evidence type="ECO:0000313" key="1">
    <source>
        <dbReference type="EMBL" id="ADZ80002.1"/>
    </source>
</evidence>
<accession>F4C2C4</accession>
<reference evidence="1" key="1">
    <citation type="submission" date="2011-03" db="EMBL/GenBank/DDBJ databases">
        <title>Complete sequence of Sphingobacterium sp. 21.</title>
        <authorList>
            <consortium name="US DOE Joint Genome Institute"/>
            <person name="Lucas S."/>
            <person name="Copeland A."/>
            <person name="Lapidus A."/>
            <person name="Cheng J.-F."/>
            <person name="Goodwin L."/>
            <person name="Pitluck S."/>
            <person name="Davenport K."/>
            <person name="Detter J.C."/>
            <person name="Han C."/>
            <person name="Tapia R."/>
            <person name="Land M."/>
            <person name="Hauser L."/>
            <person name="Kyrpides N."/>
            <person name="Ivanova N."/>
            <person name="Ovchinnikova G."/>
            <person name="Pagani I."/>
            <person name="Siebers A.K."/>
            <person name="Allgaier M."/>
            <person name="Thelen M.P."/>
            <person name="Hugenholtz P."/>
            <person name="Woyke T."/>
        </authorList>
    </citation>
    <scope>NUCLEOTIDE SEQUENCE</scope>
    <source>
        <strain evidence="1">21</strain>
    </source>
</reference>
<dbReference type="OrthoDB" id="799931at2"/>
<dbReference type="STRING" id="743722.Sph21_3464"/>
<name>F4C2C4_SPHS2</name>
<dbReference type="EMBL" id="CP002584">
    <property type="protein sequence ID" value="ADZ80002.1"/>
    <property type="molecule type" value="Genomic_DNA"/>
</dbReference>
<dbReference type="AlphaFoldDB" id="F4C2C4"/>